<dbReference type="GO" id="GO:0005634">
    <property type="term" value="C:nucleus"/>
    <property type="evidence" value="ECO:0007669"/>
    <property type="project" value="UniProtKB-SubCell"/>
</dbReference>
<name>A0A1E4T356_9ASCO</name>
<dbReference type="EMBL" id="KV453850">
    <property type="protein sequence ID" value="ODV86187.1"/>
    <property type="molecule type" value="Genomic_DNA"/>
</dbReference>
<comment type="subcellular location">
    <subcellularLocation>
        <location evidence="1">Nucleus</location>
    </subcellularLocation>
</comment>
<protein>
    <recommendedName>
        <fullName evidence="6">Transcription factor domain-containing protein</fullName>
    </recommendedName>
</protein>
<evidence type="ECO:0000256" key="1">
    <source>
        <dbReference type="ARBA" id="ARBA00004123"/>
    </source>
</evidence>
<evidence type="ECO:0000313" key="4">
    <source>
        <dbReference type="EMBL" id="ODV86187.1"/>
    </source>
</evidence>
<dbReference type="GO" id="GO:0003700">
    <property type="term" value="F:DNA-binding transcription factor activity"/>
    <property type="evidence" value="ECO:0007669"/>
    <property type="project" value="TreeGrafter"/>
</dbReference>
<dbReference type="Pfam" id="PF11951">
    <property type="entry name" value="Fungal_trans_2"/>
    <property type="match status" value="1"/>
</dbReference>
<evidence type="ECO:0000313" key="5">
    <source>
        <dbReference type="Proteomes" id="UP000094801"/>
    </source>
</evidence>
<dbReference type="PANTHER" id="PTHR37534">
    <property type="entry name" value="TRANSCRIPTIONAL ACTIVATOR PROTEIN UGA3"/>
    <property type="match status" value="1"/>
</dbReference>
<feature type="compositionally biased region" description="Low complexity" evidence="3">
    <location>
        <begin position="7"/>
        <end position="23"/>
    </location>
</feature>
<keyword evidence="5" id="KW-1185">Reference proteome</keyword>
<evidence type="ECO:0000256" key="3">
    <source>
        <dbReference type="SAM" id="MobiDB-lite"/>
    </source>
</evidence>
<proteinExistence type="predicted"/>
<keyword evidence="2" id="KW-0539">Nucleus</keyword>
<dbReference type="OrthoDB" id="415590at2759"/>
<dbReference type="GO" id="GO:0045944">
    <property type="term" value="P:positive regulation of transcription by RNA polymerase II"/>
    <property type="evidence" value="ECO:0007669"/>
    <property type="project" value="TreeGrafter"/>
</dbReference>
<feature type="region of interest" description="Disordered" evidence="3">
    <location>
        <begin position="1"/>
        <end position="34"/>
    </location>
</feature>
<dbReference type="STRING" id="983967.A0A1E4T356"/>
<evidence type="ECO:0000256" key="2">
    <source>
        <dbReference type="ARBA" id="ARBA00023242"/>
    </source>
</evidence>
<evidence type="ECO:0008006" key="6">
    <source>
        <dbReference type="Google" id="ProtNLM"/>
    </source>
</evidence>
<sequence length="430" mass="49818">MNNQKGLLLPITSSTSNSNLLNTGEGGGEGGSTTQHLLPKEEVIRSYFVNVENFNNNQQYEPPPINLSSENELFILLNYVQVVGTGLDMFDINKCMVKVIPSKIKQVPALKYAIYALTSRYLETKVENYPNDLTIQLYHSALSHLLPSYNNRDKGVLVVTTCIILCVLEMMSSDPKNWSVYLSGCVLLLKSYKIDGFSKDDLERAIFWVFIRMDICYCVINECQGILGSEYYFDHERFKKIELVDEIFSKYDMWANYIVYLNSLIMNLIYSNKEGEIFKKEWLELWDRLSKWYFNEVEMELFRPVHEYFDEKIQFPRIFYSNSQAISANQMYHMGVIFMIQNKPRSVKLSNRQQSSSLTYHAKQIVGIGITNNDYGGYCNSVQPLYVAGLILTSKKEHGVLLSALRKVEECTGWSTYWRCRDLMNYWCGC</sequence>
<dbReference type="Proteomes" id="UP000094801">
    <property type="component" value="Unassembled WGS sequence"/>
</dbReference>
<accession>A0A1E4T356</accession>
<gene>
    <name evidence="4" type="ORF">CANARDRAFT_196907</name>
</gene>
<dbReference type="AlphaFoldDB" id="A0A1E4T356"/>
<organism evidence="4 5">
    <name type="scientific">[Candida] arabinofermentans NRRL YB-2248</name>
    <dbReference type="NCBI Taxonomy" id="983967"/>
    <lineage>
        <taxon>Eukaryota</taxon>
        <taxon>Fungi</taxon>
        <taxon>Dikarya</taxon>
        <taxon>Ascomycota</taxon>
        <taxon>Saccharomycotina</taxon>
        <taxon>Pichiomycetes</taxon>
        <taxon>Pichiales</taxon>
        <taxon>Pichiaceae</taxon>
        <taxon>Ogataea</taxon>
        <taxon>Ogataea/Candida clade</taxon>
    </lineage>
</organism>
<dbReference type="CDD" id="cd12148">
    <property type="entry name" value="fungal_TF_MHR"/>
    <property type="match status" value="1"/>
</dbReference>
<dbReference type="PANTHER" id="PTHR37534:SF24">
    <property type="entry name" value="MISCELLANEOUS ZN(II)2CYS6 TRANSCRIPTION FACTOR (EUROFUNG)-RELATED"/>
    <property type="match status" value="1"/>
</dbReference>
<reference evidence="5" key="1">
    <citation type="submission" date="2016-04" db="EMBL/GenBank/DDBJ databases">
        <title>Comparative genomics of biotechnologically important yeasts.</title>
        <authorList>
            <consortium name="DOE Joint Genome Institute"/>
            <person name="Riley R."/>
            <person name="Haridas S."/>
            <person name="Wolfe K.H."/>
            <person name="Lopes M.R."/>
            <person name="Hittinger C.T."/>
            <person name="Goker M."/>
            <person name="Salamov A."/>
            <person name="Wisecaver J."/>
            <person name="Long T.M."/>
            <person name="Aerts A.L."/>
            <person name="Barry K."/>
            <person name="Choi C."/>
            <person name="Clum A."/>
            <person name="Coughlan A.Y."/>
            <person name="Deshpande S."/>
            <person name="Douglass A.P."/>
            <person name="Hanson S.J."/>
            <person name="Klenk H.-P."/>
            <person name="Labutti K."/>
            <person name="Lapidus A."/>
            <person name="Lindquist E."/>
            <person name="Lipzen A."/>
            <person name="Meier-Kolthoff J.P."/>
            <person name="Ohm R.A."/>
            <person name="Otillar R.P."/>
            <person name="Pangilinan J."/>
            <person name="Peng Y."/>
            <person name="Rokas A."/>
            <person name="Rosa C.A."/>
            <person name="Scheuner C."/>
            <person name="Sibirny A.A."/>
            <person name="Slot J.C."/>
            <person name="Stielow J.B."/>
            <person name="Sun H."/>
            <person name="Kurtzman C.P."/>
            <person name="Blackwell M."/>
            <person name="Grigoriev I.V."/>
            <person name="Jeffries T.W."/>
        </authorList>
    </citation>
    <scope>NUCLEOTIDE SEQUENCE [LARGE SCALE GENOMIC DNA]</scope>
    <source>
        <strain evidence="5">NRRL YB-2248</strain>
    </source>
</reference>
<dbReference type="InterPro" id="IPR021858">
    <property type="entry name" value="Fun_TF"/>
</dbReference>
<dbReference type="GO" id="GO:0000976">
    <property type="term" value="F:transcription cis-regulatory region binding"/>
    <property type="evidence" value="ECO:0007669"/>
    <property type="project" value="TreeGrafter"/>
</dbReference>